<keyword evidence="1" id="KW-0732">Signal</keyword>
<feature type="signal peptide" evidence="1">
    <location>
        <begin position="1"/>
        <end position="23"/>
    </location>
</feature>
<dbReference type="OrthoDB" id="9883244at2"/>
<evidence type="ECO:0000313" key="2">
    <source>
        <dbReference type="EMBL" id="PWB93755.1"/>
    </source>
</evidence>
<dbReference type="AlphaFoldDB" id="A0A2U1SQ82"/>
<keyword evidence="3" id="KW-1185">Reference proteome</keyword>
<proteinExistence type="predicted"/>
<dbReference type="Proteomes" id="UP000245137">
    <property type="component" value="Unassembled WGS sequence"/>
</dbReference>
<name>A0A2U1SQ82_METSR</name>
<sequence length="89" mass="9494">MKIRLVCTLALIAAAAGAGLAQATPHRVGDLGFSPRPIEKVSCDNRGDDKQAHCMESCDEVWIKASQAYNGNIDKAKVEKKSCEAKCGC</sequence>
<evidence type="ECO:0000256" key="1">
    <source>
        <dbReference type="SAM" id="SignalP"/>
    </source>
</evidence>
<protein>
    <submittedName>
        <fullName evidence="2">Uncharacterized protein</fullName>
    </submittedName>
</protein>
<organism evidence="2 3">
    <name type="scientific">Methylosinus sporium</name>
    <dbReference type="NCBI Taxonomy" id="428"/>
    <lineage>
        <taxon>Bacteria</taxon>
        <taxon>Pseudomonadati</taxon>
        <taxon>Pseudomonadota</taxon>
        <taxon>Alphaproteobacteria</taxon>
        <taxon>Hyphomicrobiales</taxon>
        <taxon>Methylocystaceae</taxon>
        <taxon>Methylosinus</taxon>
    </lineage>
</organism>
<dbReference type="RefSeq" id="WP_108917416.1">
    <property type="nucleotide sequence ID" value="NZ_BGJY01000016.1"/>
</dbReference>
<dbReference type="EMBL" id="PUIV01000016">
    <property type="protein sequence ID" value="PWB93755.1"/>
    <property type="molecule type" value="Genomic_DNA"/>
</dbReference>
<feature type="chain" id="PRO_5015550755" evidence="1">
    <location>
        <begin position="24"/>
        <end position="89"/>
    </location>
</feature>
<comment type="caution">
    <text evidence="2">The sequence shown here is derived from an EMBL/GenBank/DDBJ whole genome shotgun (WGS) entry which is preliminary data.</text>
</comment>
<gene>
    <name evidence="2" type="ORF">C5689_11485</name>
</gene>
<evidence type="ECO:0000313" key="3">
    <source>
        <dbReference type="Proteomes" id="UP000245137"/>
    </source>
</evidence>
<accession>A0A2U1SQ82</accession>
<reference evidence="2 3" key="1">
    <citation type="journal article" date="2018" name="Appl. Microbiol. Biotechnol.">
        <title>Co-cultivation of the strictly anaerobic methanogen Methanosarcina barkeri with aerobic methanotrophs in an oxygen-limited membrane bioreactor.</title>
        <authorList>
            <person name="In 't Zandt M.H."/>
            <person name="van den Bosch T.J.M."/>
            <person name="Rijkers R."/>
            <person name="van Kessel M.A.H.J."/>
            <person name="Jetten M.S.M."/>
            <person name="Welte C.U."/>
        </authorList>
    </citation>
    <scope>NUCLEOTIDE SEQUENCE [LARGE SCALE GENOMIC DNA]</scope>
    <source>
        <strain evidence="2 3">DSM 17706</strain>
    </source>
</reference>